<evidence type="ECO:0000256" key="2">
    <source>
        <dbReference type="ARBA" id="ARBA00023125"/>
    </source>
</evidence>
<keyword evidence="1" id="KW-0805">Transcription regulation</keyword>
<evidence type="ECO:0000313" key="6">
    <source>
        <dbReference type="Proteomes" id="UP000548867"/>
    </source>
</evidence>
<reference evidence="5 6" key="1">
    <citation type="submission" date="2020-08" db="EMBL/GenBank/DDBJ databases">
        <title>Genomic Encyclopedia of Type Strains, Phase IV (KMG-IV): sequencing the most valuable type-strain genomes for metagenomic binning, comparative biology and taxonomic classification.</title>
        <authorList>
            <person name="Goeker M."/>
        </authorList>
    </citation>
    <scope>NUCLEOTIDE SEQUENCE [LARGE SCALE GENOMIC DNA]</scope>
    <source>
        <strain evidence="5 6">DSM 27057</strain>
    </source>
</reference>
<organism evidence="5 6">
    <name type="scientific">Novosphingobium sediminicola</name>
    <dbReference type="NCBI Taxonomy" id="563162"/>
    <lineage>
        <taxon>Bacteria</taxon>
        <taxon>Pseudomonadati</taxon>
        <taxon>Pseudomonadota</taxon>
        <taxon>Alphaproteobacteria</taxon>
        <taxon>Sphingomonadales</taxon>
        <taxon>Sphingomonadaceae</taxon>
        <taxon>Novosphingobium</taxon>
    </lineage>
</organism>
<dbReference type="EMBL" id="JACIDX010000011">
    <property type="protein sequence ID" value="MBB3956100.1"/>
    <property type="molecule type" value="Genomic_DNA"/>
</dbReference>
<dbReference type="InterPro" id="IPR009057">
    <property type="entry name" value="Homeodomain-like_sf"/>
</dbReference>
<dbReference type="SUPFAM" id="SSF46689">
    <property type="entry name" value="Homeodomain-like"/>
    <property type="match status" value="1"/>
</dbReference>
<dbReference type="AlphaFoldDB" id="A0A7W6CIK4"/>
<evidence type="ECO:0000313" key="5">
    <source>
        <dbReference type="EMBL" id="MBB3956100.1"/>
    </source>
</evidence>
<evidence type="ECO:0000256" key="3">
    <source>
        <dbReference type="ARBA" id="ARBA00023163"/>
    </source>
</evidence>
<evidence type="ECO:0000256" key="1">
    <source>
        <dbReference type="ARBA" id="ARBA00023015"/>
    </source>
</evidence>
<dbReference type="PANTHER" id="PTHR30055">
    <property type="entry name" value="HTH-TYPE TRANSCRIPTIONAL REGULATOR RUTR"/>
    <property type="match status" value="1"/>
</dbReference>
<name>A0A7W6CIK4_9SPHN</name>
<dbReference type="Gene3D" id="1.10.357.10">
    <property type="entry name" value="Tetracycline Repressor, domain 2"/>
    <property type="match status" value="1"/>
</dbReference>
<keyword evidence="6" id="KW-1185">Reference proteome</keyword>
<comment type="caution">
    <text evidence="5">The sequence shown here is derived from an EMBL/GenBank/DDBJ whole genome shotgun (WGS) entry which is preliminary data.</text>
</comment>
<keyword evidence="2" id="KW-0238">DNA-binding</keyword>
<dbReference type="InterPro" id="IPR050109">
    <property type="entry name" value="HTH-type_TetR-like_transc_reg"/>
</dbReference>
<gene>
    <name evidence="5" type="ORF">GGR38_003057</name>
</gene>
<dbReference type="Proteomes" id="UP000548867">
    <property type="component" value="Unassembled WGS sequence"/>
</dbReference>
<evidence type="ECO:0000259" key="4">
    <source>
        <dbReference type="Pfam" id="PF00440"/>
    </source>
</evidence>
<dbReference type="GO" id="GO:0000976">
    <property type="term" value="F:transcription cis-regulatory region binding"/>
    <property type="evidence" value="ECO:0007669"/>
    <property type="project" value="TreeGrafter"/>
</dbReference>
<proteinExistence type="predicted"/>
<feature type="domain" description="HTH tetR-type" evidence="4">
    <location>
        <begin position="24"/>
        <end position="67"/>
    </location>
</feature>
<keyword evidence="3" id="KW-0804">Transcription</keyword>
<protein>
    <submittedName>
        <fullName evidence="5">AcrR family transcriptional regulator</fullName>
    </submittedName>
</protein>
<sequence>MVRLQKPRAEENTAGGAEQLQRIALRLFAERGVDGVTVREIAAAAGQKNHGAVGYHFGSKETLVRAIIKDGAVELDRLRNAALDAMEADGGPRHLRDVVDVLIGSVTALSDDDYVRFITLFGMTHRDFMIEAIEPEWNHAYGRCLAHLRRLMPVMSAQMRNQRFVFMGALLSAVLSARARALADPTRTHAMWAGDIGLEHFAQVMTAMLAAPVDLPDSDVQMADSKRLADHGPLGPVG</sequence>
<dbReference type="Pfam" id="PF00440">
    <property type="entry name" value="TetR_N"/>
    <property type="match status" value="1"/>
</dbReference>
<accession>A0A7W6CIK4</accession>
<dbReference type="InterPro" id="IPR001647">
    <property type="entry name" value="HTH_TetR"/>
</dbReference>
<dbReference type="RefSeq" id="WP_183626979.1">
    <property type="nucleotide sequence ID" value="NZ_JACIDX010000011.1"/>
</dbReference>
<dbReference type="GO" id="GO:0003700">
    <property type="term" value="F:DNA-binding transcription factor activity"/>
    <property type="evidence" value="ECO:0007669"/>
    <property type="project" value="TreeGrafter"/>
</dbReference>
<dbReference type="PANTHER" id="PTHR30055:SF234">
    <property type="entry name" value="HTH-TYPE TRANSCRIPTIONAL REGULATOR BETI"/>
    <property type="match status" value="1"/>
</dbReference>